<keyword evidence="3" id="KW-0378">Hydrolase</keyword>
<dbReference type="InterPro" id="IPR039537">
    <property type="entry name" value="Retrotran_Ty1/copia-like"/>
</dbReference>
<dbReference type="GO" id="GO:0008233">
    <property type="term" value="F:peptidase activity"/>
    <property type="evidence" value="ECO:0007669"/>
    <property type="project" value="UniProtKB-KW"/>
</dbReference>
<dbReference type="Pfam" id="PF14223">
    <property type="entry name" value="Retrotran_gag_2"/>
    <property type="match status" value="1"/>
</dbReference>
<dbReference type="PROSITE" id="PS50994">
    <property type="entry name" value="INTEGRASE"/>
    <property type="match status" value="1"/>
</dbReference>
<dbReference type="EMBL" id="BKCJ010131990">
    <property type="protein sequence ID" value="GEX81619.1"/>
    <property type="molecule type" value="Genomic_DNA"/>
</dbReference>
<gene>
    <name evidence="6" type="ORF">Tci_353594</name>
</gene>
<evidence type="ECO:0000259" key="5">
    <source>
        <dbReference type="PROSITE" id="PS50994"/>
    </source>
</evidence>
<accession>A0A699HBR3</accession>
<evidence type="ECO:0000313" key="6">
    <source>
        <dbReference type="EMBL" id="GEX81619.1"/>
    </source>
</evidence>
<keyword evidence="1" id="KW-0645">Protease</keyword>
<dbReference type="Pfam" id="PF07727">
    <property type="entry name" value="RVT_2"/>
    <property type="match status" value="1"/>
</dbReference>
<dbReference type="GO" id="GO:0015074">
    <property type="term" value="P:DNA integration"/>
    <property type="evidence" value="ECO:0007669"/>
    <property type="project" value="InterPro"/>
</dbReference>
<reference evidence="6" key="1">
    <citation type="journal article" date="2019" name="Sci. Rep.">
        <title>Draft genome of Tanacetum cinerariifolium, the natural source of mosquito coil.</title>
        <authorList>
            <person name="Yamashiro T."/>
            <person name="Shiraishi A."/>
            <person name="Satake H."/>
            <person name="Nakayama K."/>
        </authorList>
    </citation>
    <scope>NUCLEOTIDE SEQUENCE</scope>
</reference>
<evidence type="ECO:0000256" key="3">
    <source>
        <dbReference type="ARBA" id="ARBA00022801"/>
    </source>
</evidence>
<dbReference type="InterPro" id="IPR025724">
    <property type="entry name" value="GAG-pre-integrase_dom"/>
</dbReference>
<dbReference type="Pfam" id="PF13976">
    <property type="entry name" value="gag_pre-integrs"/>
    <property type="match status" value="1"/>
</dbReference>
<evidence type="ECO:0000256" key="4">
    <source>
        <dbReference type="SAM" id="MobiDB-lite"/>
    </source>
</evidence>
<sequence length="1067" mass="120542">MALPDKHQLKLNIHKDSKSLMEAIEKRFGGNKETKNVQKTLLKQQYEIFSGTRTESLDQIHDRLHKLISQLEILGESISQEDINLKILRSLPSEWKTHTLIWRNKADLEEQSLDDFVSAASSRAKISTLLNVDSLSDVVIYSFFASQSNSPQLDNKDLKQIDPADLEEIDLKRYHFAKKCRSPKDNRNKEATRRPVPIEISTSNALVSQCSSSSSRSDNEVAHCSKACSKAYATLQTHYDNLTVKFRKSQFDVLLCKIENDMYKIGKGYHVVPPPYTGTFMPLKPNLVFKDAPTASESVANVFNVESSINKPSKDMSKTLRPDAPIGNPQQALKDKCVIDSGCSRHMTGNISFLLDFEEINGGYVAFRGNPKGGKISGKGKIKTCKLDFDVVYFVKELKFNLFGVSQICDKKNNVLFTDTECVVLSFNFKLPDENHVLLRVSRKNNMYNVDLKNVIPSGDLTCLFSKATLDESNLWHRRIGHINFKTMNKLVKGNLVRGLPTKIFENNHTCVACQKGKQHRASYKSKPVSSVSHPLQRLHMDLFGPTFVKCLNKKSYCLVVNDDYSKFSWVFFLTTKDETSAIFKTFITDIENQINHKVKIIRCDNGTEFKNHDLNWFCGMKGIKREFSVARTPQQNRVAKRKNRTLIEAARTMLADLLLPIPFWGEAVNTACYVQNRVLMTKPNNKTPYELLLGRSPSIGFIRPFGCLVTILNTLDPLGKFDGKADERFFVGYSVNSKTFRVFNIVARNQLNDNAGKKENLNAGKVGKKTVSAQQYVLLPLWSTGLHDPLNTDNDAAFDVKENENDVHVFANGSDKTGNKKHDEKAKRDDKGKSPIDSLSGVKDLRAEFEEFSSNSTNRVNAVSAYVNAARPNSTNSTHSFNTASPSVNAVSPNFRTAGKSLFVNPFKYPDDPDMPELEDIVYSDDEEDVGSEANLYNLDYKYTCQSYSNYQSYKDHHVHQIIGDLNSIPQTRSMARVVKEQEEGIDYDEVFAPVAMIEAIQLVLAYASFMGFMVYQMDVKSAFLYGTIEEEVYVCQPPGFEDPDYLDKVYNVVKHSMGCINLQKL</sequence>
<keyword evidence="2" id="KW-0479">Metal-binding</keyword>
<feature type="region of interest" description="Disordered" evidence="4">
    <location>
        <begin position="809"/>
        <end position="840"/>
    </location>
</feature>
<proteinExistence type="predicted"/>
<dbReference type="SUPFAM" id="SSF53098">
    <property type="entry name" value="Ribonuclease H-like"/>
    <property type="match status" value="1"/>
</dbReference>
<feature type="non-terminal residue" evidence="6">
    <location>
        <position position="1067"/>
    </location>
</feature>
<dbReference type="Gene3D" id="3.30.420.10">
    <property type="entry name" value="Ribonuclease H-like superfamily/Ribonuclease H"/>
    <property type="match status" value="1"/>
</dbReference>
<name>A0A699HBR3_TANCI</name>
<dbReference type="InterPro" id="IPR012337">
    <property type="entry name" value="RNaseH-like_sf"/>
</dbReference>
<dbReference type="InterPro" id="IPR001584">
    <property type="entry name" value="Integrase_cat-core"/>
</dbReference>
<dbReference type="InterPro" id="IPR013103">
    <property type="entry name" value="RVT_2"/>
</dbReference>
<organism evidence="6">
    <name type="scientific">Tanacetum cinerariifolium</name>
    <name type="common">Dalmatian daisy</name>
    <name type="synonym">Chrysanthemum cinerariifolium</name>
    <dbReference type="NCBI Taxonomy" id="118510"/>
    <lineage>
        <taxon>Eukaryota</taxon>
        <taxon>Viridiplantae</taxon>
        <taxon>Streptophyta</taxon>
        <taxon>Embryophyta</taxon>
        <taxon>Tracheophyta</taxon>
        <taxon>Spermatophyta</taxon>
        <taxon>Magnoliopsida</taxon>
        <taxon>eudicotyledons</taxon>
        <taxon>Gunneridae</taxon>
        <taxon>Pentapetalae</taxon>
        <taxon>asterids</taxon>
        <taxon>campanulids</taxon>
        <taxon>Asterales</taxon>
        <taxon>Asteraceae</taxon>
        <taxon>Asteroideae</taxon>
        <taxon>Anthemideae</taxon>
        <taxon>Anthemidinae</taxon>
        <taxon>Tanacetum</taxon>
    </lineage>
</organism>
<evidence type="ECO:0000256" key="1">
    <source>
        <dbReference type="ARBA" id="ARBA00022670"/>
    </source>
</evidence>
<feature type="compositionally biased region" description="Basic and acidic residues" evidence="4">
    <location>
        <begin position="818"/>
        <end position="835"/>
    </location>
</feature>
<dbReference type="Pfam" id="PF22936">
    <property type="entry name" value="Pol_BBD"/>
    <property type="match status" value="1"/>
</dbReference>
<dbReference type="InterPro" id="IPR054722">
    <property type="entry name" value="PolX-like_BBD"/>
</dbReference>
<dbReference type="GO" id="GO:0006508">
    <property type="term" value="P:proteolysis"/>
    <property type="evidence" value="ECO:0007669"/>
    <property type="project" value="UniProtKB-KW"/>
</dbReference>
<dbReference type="PANTHER" id="PTHR42648">
    <property type="entry name" value="TRANSPOSASE, PUTATIVE-RELATED"/>
    <property type="match status" value="1"/>
</dbReference>
<dbReference type="GO" id="GO:0046872">
    <property type="term" value="F:metal ion binding"/>
    <property type="evidence" value="ECO:0007669"/>
    <property type="project" value="UniProtKB-KW"/>
</dbReference>
<protein>
    <submittedName>
        <fullName evidence="6">Putative ribonuclease H-like domain-containing protein</fullName>
    </submittedName>
</protein>
<dbReference type="GO" id="GO:0003676">
    <property type="term" value="F:nucleic acid binding"/>
    <property type="evidence" value="ECO:0007669"/>
    <property type="project" value="InterPro"/>
</dbReference>
<dbReference type="AlphaFoldDB" id="A0A699HBR3"/>
<feature type="domain" description="Integrase catalytic" evidence="5">
    <location>
        <begin position="524"/>
        <end position="697"/>
    </location>
</feature>
<evidence type="ECO:0000256" key="2">
    <source>
        <dbReference type="ARBA" id="ARBA00022723"/>
    </source>
</evidence>
<dbReference type="Pfam" id="PF00665">
    <property type="entry name" value="rve"/>
    <property type="match status" value="1"/>
</dbReference>
<dbReference type="PANTHER" id="PTHR42648:SF32">
    <property type="entry name" value="RIBONUCLEASE H-LIKE DOMAIN, GAG-PRE-INTEGRASE DOMAIN PROTEIN-RELATED"/>
    <property type="match status" value="1"/>
</dbReference>
<comment type="caution">
    <text evidence="6">The sequence shown here is derived from an EMBL/GenBank/DDBJ whole genome shotgun (WGS) entry which is preliminary data.</text>
</comment>
<dbReference type="InterPro" id="IPR036397">
    <property type="entry name" value="RNaseH_sf"/>
</dbReference>